<comment type="caution">
    <text evidence="2">The sequence shown here is derived from an EMBL/GenBank/DDBJ whole genome shotgun (WGS) entry which is preliminary data.</text>
</comment>
<dbReference type="Gene3D" id="3.40.50.150">
    <property type="entry name" value="Vaccinia Virus protein VP39"/>
    <property type="match status" value="1"/>
</dbReference>
<dbReference type="CDD" id="cd02440">
    <property type="entry name" value="AdoMet_MTases"/>
    <property type="match status" value="1"/>
</dbReference>
<name>A0A2M7UZ06_9BACT</name>
<accession>A0A2M7UZ06</accession>
<evidence type="ECO:0000259" key="1">
    <source>
        <dbReference type="Pfam" id="PF08241"/>
    </source>
</evidence>
<evidence type="ECO:0000313" key="3">
    <source>
        <dbReference type="Proteomes" id="UP000230760"/>
    </source>
</evidence>
<dbReference type="InterPro" id="IPR013216">
    <property type="entry name" value="Methyltransf_11"/>
</dbReference>
<evidence type="ECO:0000313" key="2">
    <source>
        <dbReference type="EMBL" id="PIZ89213.1"/>
    </source>
</evidence>
<organism evidence="2 3">
    <name type="scientific">Candidatus Nealsonbacteria bacterium CG_4_10_14_0_2_um_filter_38_17</name>
    <dbReference type="NCBI Taxonomy" id="1974680"/>
    <lineage>
        <taxon>Bacteria</taxon>
        <taxon>Candidatus Nealsoniibacteriota</taxon>
    </lineage>
</organism>
<dbReference type="Pfam" id="PF08241">
    <property type="entry name" value="Methyltransf_11"/>
    <property type="match status" value="1"/>
</dbReference>
<sequence>MEGFLNPSEVLNQLELRENMIAADFGSGSGGWVIPLAKRLKEGRVYAIDILEEPLSTLKSKAEHEEVLNLVLLRGDIEKGVKVPDSICELVLVTNLLFQAEDRNKVLSEAKRVLSPGGKILVVDWKPASSLGPKQGKISSEEVKKIAESLNLKLEKEFSAGIYHYGLVFIKK</sequence>
<dbReference type="Proteomes" id="UP000230760">
    <property type="component" value="Unassembled WGS sequence"/>
</dbReference>
<protein>
    <recommendedName>
        <fullName evidence="1">Methyltransferase type 11 domain-containing protein</fullName>
    </recommendedName>
</protein>
<proteinExistence type="predicted"/>
<dbReference type="InterPro" id="IPR029063">
    <property type="entry name" value="SAM-dependent_MTases_sf"/>
</dbReference>
<reference evidence="3" key="1">
    <citation type="submission" date="2017-09" db="EMBL/GenBank/DDBJ databases">
        <title>Depth-based differentiation of microbial function through sediment-hosted aquifers and enrichment of novel symbionts in the deep terrestrial subsurface.</title>
        <authorList>
            <person name="Probst A.J."/>
            <person name="Ladd B."/>
            <person name="Jarett J.K."/>
            <person name="Geller-Mcgrath D.E."/>
            <person name="Sieber C.M.K."/>
            <person name="Emerson J.B."/>
            <person name="Anantharaman K."/>
            <person name="Thomas B.C."/>
            <person name="Malmstrom R."/>
            <person name="Stieglmeier M."/>
            <person name="Klingl A."/>
            <person name="Woyke T."/>
            <person name="Ryan C.M."/>
            <person name="Banfield J.F."/>
        </authorList>
    </citation>
    <scope>NUCLEOTIDE SEQUENCE [LARGE SCALE GENOMIC DNA]</scope>
</reference>
<dbReference type="AlphaFoldDB" id="A0A2M7UZ06"/>
<feature type="domain" description="Methyltransferase type 11" evidence="1">
    <location>
        <begin position="24"/>
        <end position="121"/>
    </location>
</feature>
<dbReference type="GO" id="GO:0008757">
    <property type="term" value="F:S-adenosylmethionine-dependent methyltransferase activity"/>
    <property type="evidence" value="ECO:0007669"/>
    <property type="project" value="InterPro"/>
</dbReference>
<dbReference type="SUPFAM" id="SSF53335">
    <property type="entry name" value="S-adenosyl-L-methionine-dependent methyltransferases"/>
    <property type="match status" value="1"/>
</dbReference>
<dbReference type="PANTHER" id="PTHR43591:SF24">
    <property type="entry name" value="2-METHOXY-6-POLYPRENYL-1,4-BENZOQUINOL METHYLASE, MITOCHONDRIAL"/>
    <property type="match status" value="1"/>
</dbReference>
<dbReference type="EMBL" id="PFPB01000012">
    <property type="protein sequence ID" value="PIZ89213.1"/>
    <property type="molecule type" value="Genomic_DNA"/>
</dbReference>
<gene>
    <name evidence="2" type="ORF">COX90_00495</name>
</gene>
<dbReference type="PANTHER" id="PTHR43591">
    <property type="entry name" value="METHYLTRANSFERASE"/>
    <property type="match status" value="1"/>
</dbReference>